<evidence type="ECO:0000259" key="2">
    <source>
        <dbReference type="Pfam" id="PF02481"/>
    </source>
</evidence>
<feature type="domain" description="DprA winged helix" evidence="3">
    <location>
        <begin position="301"/>
        <end position="356"/>
    </location>
</feature>
<reference evidence="4" key="2">
    <citation type="journal article" date="2021" name="PeerJ">
        <title>Extensive microbial diversity within the chicken gut microbiome revealed by metagenomics and culture.</title>
        <authorList>
            <person name="Gilroy R."/>
            <person name="Ravi A."/>
            <person name="Getino M."/>
            <person name="Pursley I."/>
            <person name="Horton D.L."/>
            <person name="Alikhan N.F."/>
            <person name="Baker D."/>
            <person name="Gharbi K."/>
            <person name="Hall N."/>
            <person name="Watson M."/>
            <person name="Adriaenssens E.M."/>
            <person name="Foster-Nyarko E."/>
            <person name="Jarju S."/>
            <person name="Secka A."/>
            <person name="Antonio M."/>
            <person name="Oren A."/>
            <person name="Chaudhuri R.R."/>
            <person name="La Ragione R."/>
            <person name="Hildebrand F."/>
            <person name="Pallen M.J."/>
        </authorList>
    </citation>
    <scope>NUCLEOTIDE SEQUENCE</scope>
    <source>
        <strain evidence="4">2830</strain>
    </source>
</reference>
<dbReference type="PANTHER" id="PTHR43022">
    <property type="entry name" value="PROTEIN SMF"/>
    <property type="match status" value="1"/>
</dbReference>
<evidence type="ECO:0000256" key="1">
    <source>
        <dbReference type="ARBA" id="ARBA00006525"/>
    </source>
</evidence>
<dbReference type="Pfam" id="PF02481">
    <property type="entry name" value="DNA_processg_A"/>
    <property type="match status" value="1"/>
</dbReference>
<sequence length="363" mass="39657">MGIMHLLGLHSLSEIGNARLTALLSYFGNAEAAWEASGKWPDVLGRGVNYQSMTEEMRGLDLVALYERFLRSDAKLLTLDDPRYPKLLAEITEPPYLLFYRGELPPDGALTLAMIGSRRATPYGRQAASYLAGGLAKAGAWIVGGLARGIDTCGHKAALDVGGKTIGVLGCGIDIVYPRENRELFEQVAQNGCIFSEYPLGMQPLAKNFPIRNRIISGLSQGVIVVEAGLKSGTQITVDYALEQGRSIYAVPGSIFSPASRGTHRMIKDCGIKPVACPEDVLEDFSSPLGQSVQQTLFAPLSVSDLTPDETRLLDYLVEQRHFNDIARELTLNTADLAALLTMCELRGFIRRLDGQYYIRNNV</sequence>
<name>A0A9D1HI66_9FIRM</name>
<feature type="domain" description="Smf/DprA SLOG" evidence="2">
    <location>
        <begin position="75"/>
        <end position="285"/>
    </location>
</feature>
<accession>A0A9D1HI66</accession>
<gene>
    <name evidence="4" type="primary">dprA</name>
    <name evidence="4" type="ORF">IAB00_00580</name>
</gene>
<dbReference type="Pfam" id="PF17782">
    <property type="entry name" value="WHD_DprA"/>
    <property type="match status" value="1"/>
</dbReference>
<dbReference type="InterPro" id="IPR041614">
    <property type="entry name" value="DprA_WH"/>
</dbReference>
<organism evidence="4 5">
    <name type="scientific">Candidatus Avidehalobacter gallistercoris</name>
    <dbReference type="NCBI Taxonomy" id="2840694"/>
    <lineage>
        <taxon>Bacteria</taxon>
        <taxon>Bacillati</taxon>
        <taxon>Bacillota</taxon>
        <taxon>Clostridia</taxon>
        <taxon>Eubacteriales</taxon>
        <taxon>Peptococcaceae</taxon>
        <taxon>Peptococcaceae incertae sedis</taxon>
        <taxon>Candidatus Avidehalobacter</taxon>
    </lineage>
</organism>
<dbReference type="InterPro" id="IPR003488">
    <property type="entry name" value="DprA"/>
</dbReference>
<dbReference type="GO" id="GO:0009294">
    <property type="term" value="P:DNA-mediated transformation"/>
    <property type="evidence" value="ECO:0007669"/>
    <property type="project" value="InterPro"/>
</dbReference>
<proteinExistence type="inferred from homology"/>
<reference evidence="4" key="1">
    <citation type="submission" date="2020-10" db="EMBL/GenBank/DDBJ databases">
        <authorList>
            <person name="Gilroy R."/>
        </authorList>
    </citation>
    <scope>NUCLEOTIDE SEQUENCE</scope>
    <source>
        <strain evidence="4">2830</strain>
    </source>
</reference>
<protein>
    <submittedName>
        <fullName evidence="4">DNA-protecting protein DprA</fullName>
    </submittedName>
</protein>
<dbReference type="InterPro" id="IPR036388">
    <property type="entry name" value="WH-like_DNA-bd_sf"/>
</dbReference>
<comment type="caution">
    <text evidence="4">The sequence shown here is derived from an EMBL/GenBank/DDBJ whole genome shotgun (WGS) entry which is preliminary data.</text>
</comment>
<evidence type="ECO:0000313" key="5">
    <source>
        <dbReference type="Proteomes" id="UP000824124"/>
    </source>
</evidence>
<dbReference type="Proteomes" id="UP000824124">
    <property type="component" value="Unassembled WGS sequence"/>
</dbReference>
<dbReference type="NCBIfam" id="TIGR00732">
    <property type="entry name" value="dprA"/>
    <property type="match status" value="1"/>
</dbReference>
<evidence type="ECO:0000313" key="4">
    <source>
        <dbReference type="EMBL" id="HIU09741.1"/>
    </source>
</evidence>
<dbReference type="Gene3D" id="3.40.50.450">
    <property type="match status" value="1"/>
</dbReference>
<dbReference type="Gene3D" id="1.10.10.10">
    <property type="entry name" value="Winged helix-like DNA-binding domain superfamily/Winged helix DNA-binding domain"/>
    <property type="match status" value="1"/>
</dbReference>
<dbReference type="InterPro" id="IPR057666">
    <property type="entry name" value="DrpA_SLOG"/>
</dbReference>
<dbReference type="EMBL" id="DVMH01000004">
    <property type="protein sequence ID" value="HIU09741.1"/>
    <property type="molecule type" value="Genomic_DNA"/>
</dbReference>
<evidence type="ECO:0000259" key="3">
    <source>
        <dbReference type="Pfam" id="PF17782"/>
    </source>
</evidence>
<dbReference type="SUPFAM" id="SSF102405">
    <property type="entry name" value="MCP/YpsA-like"/>
    <property type="match status" value="1"/>
</dbReference>
<comment type="similarity">
    <text evidence="1">Belongs to the DprA/Smf family.</text>
</comment>
<dbReference type="AlphaFoldDB" id="A0A9D1HI66"/>
<dbReference type="PANTHER" id="PTHR43022:SF1">
    <property type="entry name" value="PROTEIN SMF"/>
    <property type="match status" value="1"/>
</dbReference>